<dbReference type="InterPro" id="IPR018631">
    <property type="entry name" value="AAA-ATPase-like_dom"/>
</dbReference>
<evidence type="ECO:0000259" key="1">
    <source>
        <dbReference type="Pfam" id="PF09820"/>
    </source>
</evidence>
<accession>A0A662Z7M1</accession>
<dbReference type="AlphaFoldDB" id="A0A662Z7M1"/>
<name>A0A662Z7M1_9GAMM</name>
<dbReference type="Pfam" id="PF08011">
    <property type="entry name" value="PDDEXK_9"/>
    <property type="match status" value="1"/>
</dbReference>
<dbReference type="EMBL" id="FOSF01000008">
    <property type="protein sequence ID" value="SFJ93347.1"/>
    <property type="molecule type" value="Genomic_DNA"/>
</dbReference>
<organism evidence="2 3">
    <name type="scientific">Succinivibrio dextrinosolvens</name>
    <dbReference type="NCBI Taxonomy" id="83771"/>
    <lineage>
        <taxon>Bacteria</taxon>
        <taxon>Pseudomonadati</taxon>
        <taxon>Pseudomonadota</taxon>
        <taxon>Gammaproteobacteria</taxon>
        <taxon>Aeromonadales</taxon>
        <taxon>Succinivibrionaceae</taxon>
        <taxon>Succinivibrio</taxon>
    </lineage>
</organism>
<dbReference type="PANTHER" id="PTHR34825:SF1">
    <property type="entry name" value="AAA-ATPASE-LIKE DOMAIN-CONTAINING PROTEIN"/>
    <property type="match status" value="1"/>
</dbReference>
<evidence type="ECO:0000313" key="2">
    <source>
        <dbReference type="EMBL" id="SFJ93347.1"/>
    </source>
</evidence>
<reference evidence="2 3" key="1">
    <citation type="submission" date="2016-10" db="EMBL/GenBank/DDBJ databases">
        <authorList>
            <person name="Varghese N."/>
            <person name="Submissions S."/>
        </authorList>
    </citation>
    <scope>NUCLEOTIDE SEQUENCE [LARGE SCALE GENOMIC DNA]</scope>
    <source>
        <strain evidence="2 3">22B</strain>
    </source>
</reference>
<dbReference type="RefSeq" id="WP_074839536.1">
    <property type="nucleotide sequence ID" value="NZ_FOSF01000008.1"/>
</dbReference>
<proteinExistence type="predicted"/>
<dbReference type="OrthoDB" id="7066699at2"/>
<dbReference type="PANTHER" id="PTHR34825">
    <property type="entry name" value="CONSERVED PROTEIN, WITH A WEAK D-GALACTARATE DEHYDRATASE/ALTRONATE HYDROLASE DOMAIN"/>
    <property type="match status" value="1"/>
</dbReference>
<feature type="domain" description="AAA-ATPase-like" evidence="1">
    <location>
        <begin position="10"/>
        <end position="264"/>
    </location>
</feature>
<dbReference type="Pfam" id="PF09820">
    <property type="entry name" value="AAA-ATPase_like"/>
    <property type="match status" value="1"/>
</dbReference>
<gene>
    <name evidence="2" type="ORF">SAMN04487865_100837</name>
</gene>
<dbReference type="InterPro" id="IPR012547">
    <property type="entry name" value="PDDEXK_9"/>
</dbReference>
<sequence length="607" mass="69322">MNKDVLLYTGGEDFAEIINGGGYYVDKTAYLKELLITDAIKNSLFIRPRRFGKTLNMNMIKAFCELNYQNPGDKSYQQKLFVDNGRNLAVAGDDYKEFREKIMGEFPVISISFRGVEGNTFQSAVSGLLGIIAELYERFLFLRESVKQSEERIKQFNEIYSFCTTKYKKLSDPDNLNEAIVICGSFLATLAEMIYREYGRKILVIIDEYDVPLQKAVIAKEPYYDDLLEIIRKISVTTFKQNPDPWLYKGIVSGCLRIAHQSVFTDANNFTSFGMNDEPYTGFFGFTEEETRKLLSDCGLSDKESEVKEWYDGYRFGDKHIFCPWSLISYCYAATQKDIYAPQQFWVNTSGNDIVSMFAKNSIDAHDSGNVDRLQQFADRNIIEISLKEFTTYPDINNNMDFDIFMTLMLHTGYATYAEETYSCDKVKIRIPNNEVALCFKSKFENFYTKNNHHWFNQTLSLVDLLMENKTEEAQALISTMLKEFLSIRNSGDELYYHGFMVGVLGIASAAKGISFQEEIESGDGFPDIVLKNDATDTVAVIEFKKGKNERLERIQSAADAAKQILEKRYAEPYLAEKYKNVYAIGIGFGGKDCYIQSLGNLAKASI</sequence>
<protein>
    <submittedName>
        <fullName evidence="2">PD-(D/E)XK nuclease superfamily protein</fullName>
    </submittedName>
</protein>
<evidence type="ECO:0000313" key="3">
    <source>
        <dbReference type="Proteomes" id="UP000243374"/>
    </source>
</evidence>
<keyword evidence="3" id="KW-1185">Reference proteome</keyword>
<dbReference type="Proteomes" id="UP000243374">
    <property type="component" value="Unassembled WGS sequence"/>
</dbReference>